<dbReference type="Proteomes" id="UP000315700">
    <property type="component" value="Chromosome"/>
</dbReference>
<dbReference type="OrthoDB" id="9762778at2"/>
<dbReference type="InterPro" id="IPR017871">
    <property type="entry name" value="ABC_transporter-like_CS"/>
</dbReference>
<feature type="domain" description="ABC transmembrane type-1" evidence="10">
    <location>
        <begin position="179"/>
        <end position="463"/>
    </location>
</feature>
<feature type="domain" description="ABC transporter" evidence="9">
    <location>
        <begin position="497"/>
        <end position="730"/>
    </location>
</feature>
<evidence type="ECO:0000256" key="1">
    <source>
        <dbReference type="ARBA" id="ARBA00004651"/>
    </source>
</evidence>
<dbReference type="GO" id="GO:0016887">
    <property type="term" value="F:ATP hydrolysis activity"/>
    <property type="evidence" value="ECO:0007669"/>
    <property type="project" value="InterPro"/>
</dbReference>
<evidence type="ECO:0000259" key="10">
    <source>
        <dbReference type="PROSITE" id="PS50929"/>
    </source>
</evidence>
<proteinExistence type="predicted"/>
<dbReference type="Gene3D" id="1.20.1560.10">
    <property type="entry name" value="ABC transporter type 1, transmembrane domain"/>
    <property type="match status" value="1"/>
</dbReference>
<dbReference type="SMART" id="SM00382">
    <property type="entry name" value="AAA"/>
    <property type="match status" value="1"/>
</dbReference>
<evidence type="ECO:0000259" key="9">
    <source>
        <dbReference type="PROSITE" id="PS50893"/>
    </source>
</evidence>
<gene>
    <name evidence="11" type="ORF">Pan44_21620</name>
</gene>
<accession>A0A517SDE6</accession>
<dbReference type="FunCoup" id="A0A517SDE6">
    <property type="interactions" value="413"/>
</dbReference>
<dbReference type="SUPFAM" id="SSF52540">
    <property type="entry name" value="P-loop containing nucleoside triphosphate hydrolases"/>
    <property type="match status" value="1"/>
</dbReference>
<comment type="subcellular location">
    <subcellularLocation>
        <location evidence="1">Cell membrane</location>
        <topology evidence="1">Multi-pass membrane protein</topology>
    </subcellularLocation>
</comment>
<organism evidence="11 12">
    <name type="scientific">Caulifigura coniformis</name>
    <dbReference type="NCBI Taxonomy" id="2527983"/>
    <lineage>
        <taxon>Bacteria</taxon>
        <taxon>Pseudomonadati</taxon>
        <taxon>Planctomycetota</taxon>
        <taxon>Planctomycetia</taxon>
        <taxon>Planctomycetales</taxon>
        <taxon>Planctomycetaceae</taxon>
        <taxon>Caulifigura</taxon>
    </lineage>
</organism>
<evidence type="ECO:0000256" key="2">
    <source>
        <dbReference type="ARBA" id="ARBA00022448"/>
    </source>
</evidence>
<feature type="transmembrane region" description="Helical" evidence="8">
    <location>
        <begin position="217"/>
        <end position="237"/>
    </location>
</feature>
<dbReference type="GO" id="GO:0005524">
    <property type="term" value="F:ATP binding"/>
    <property type="evidence" value="ECO:0007669"/>
    <property type="project" value="UniProtKB-KW"/>
</dbReference>
<dbReference type="PROSITE" id="PS50929">
    <property type="entry name" value="ABC_TM1F"/>
    <property type="match status" value="1"/>
</dbReference>
<dbReference type="Pfam" id="PF00005">
    <property type="entry name" value="ABC_tran"/>
    <property type="match status" value="1"/>
</dbReference>
<dbReference type="InParanoid" id="A0A517SDE6"/>
<evidence type="ECO:0000313" key="11">
    <source>
        <dbReference type="EMBL" id="QDT54135.1"/>
    </source>
</evidence>
<dbReference type="CDD" id="cd18563">
    <property type="entry name" value="ABC_6TM_exporter_like"/>
    <property type="match status" value="1"/>
</dbReference>
<feature type="transmembrane region" description="Helical" evidence="8">
    <location>
        <begin position="288"/>
        <end position="313"/>
    </location>
</feature>
<dbReference type="FunFam" id="3.40.50.300:FF:000287">
    <property type="entry name" value="Multidrug ABC transporter ATP-binding protein"/>
    <property type="match status" value="1"/>
</dbReference>
<evidence type="ECO:0000256" key="6">
    <source>
        <dbReference type="ARBA" id="ARBA00022989"/>
    </source>
</evidence>
<keyword evidence="3 8" id="KW-0812">Transmembrane</keyword>
<dbReference type="RefSeq" id="WP_145029925.1">
    <property type="nucleotide sequence ID" value="NZ_CP036271.1"/>
</dbReference>
<reference evidence="11 12" key="1">
    <citation type="submission" date="2019-02" db="EMBL/GenBank/DDBJ databases">
        <title>Deep-cultivation of Planctomycetes and their phenomic and genomic characterization uncovers novel biology.</title>
        <authorList>
            <person name="Wiegand S."/>
            <person name="Jogler M."/>
            <person name="Boedeker C."/>
            <person name="Pinto D."/>
            <person name="Vollmers J."/>
            <person name="Rivas-Marin E."/>
            <person name="Kohn T."/>
            <person name="Peeters S.H."/>
            <person name="Heuer A."/>
            <person name="Rast P."/>
            <person name="Oberbeckmann S."/>
            <person name="Bunk B."/>
            <person name="Jeske O."/>
            <person name="Meyerdierks A."/>
            <person name="Storesund J.E."/>
            <person name="Kallscheuer N."/>
            <person name="Luecker S."/>
            <person name="Lage O.M."/>
            <person name="Pohl T."/>
            <person name="Merkel B.J."/>
            <person name="Hornburger P."/>
            <person name="Mueller R.-W."/>
            <person name="Bruemmer F."/>
            <person name="Labrenz M."/>
            <person name="Spormann A.M."/>
            <person name="Op den Camp H."/>
            <person name="Overmann J."/>
            <person name="Amann R."/>
            <person name="Jetten M.S.M."/>
            <person name="Mascher T."/>
            <person name="Medema M.H."/>
            <person name="Devos D.P."/>
            <person name="Kaster A.-K."/>
            <person name="Ovreas L."/>
            <person name="Rohde M."/>
            <person name="Galperin M.Y."/>
            <person name="Jogler C."/>
        </authorList>
    </citation>
    <scope>NUCLEOTIDE SEQUENCE [LARGE SCALE GENOMIC DNA]</scope>
    <source>
        <strain evidence="11 12">Pan44</strain>
    </source>
</reference>
<evidence type="ECO:0000313" key="12">
    <source>
        <dbReference type="Proteomes" id="UP000315700"/>
    </source>
</evidence>
<dbReference type="InterPro" id="IPR036640">
    <property type="entry name" value="ABC1_TM_sf"/>
</dbReference>
<dbReference type="GO" id="GO:0015421">
    <property type="term" value="F:ABC-type oligopeptide transporter activity"/>
    <property type="evidence" value="ECO:0007669"/>
    <property type="project" value="TreeGrafter"/>
</dbReference>
<evidence type="ECO:0000256" key="5">
    <source>
        <dbReference type="ARBA" id="ARBA00022840"/>
    </source>
</evidence>
<dbReference type="InterPro" id="IPR003593">
    <property type="entry name" value="AAA+_ATPase"/>
</dbReference>
<dbReference type="InterPro" id="IPR027417">
    <property type="entry name" value="P-loop_NTPase"/>
</dbReference>
<name>A0A517SDE6_9PLAN</name>
<dbReference type="GO" id="GO:0005886">
    <property type="term" value="C:plasma membrane"/>
    <property type="evidence" value="ECO:0007669"/>
    <property type="project" value="UniProtKB-SubCell"/>
</dbReference>
<dbReference type="PROSITE" id="PS50893">
    <property type="entry name" value="ABC_TRANSPORTER_2"/>
    <property type="match status" value="1"/>
</dbReference>
<sequence>MTPQPSPSAGIGSLAPGWRASVERALLSDERLLGFLDIDLDPDRRFSPGLLVLTDGRWLAWVGSSPLVETDVRRLQHIELHDYGSLSELVVQWADQQTTRYPLSATRREAARAFVEQVERFLRGGLSEDLPPDARCEKCGGPLGPGGECPECHVSDAPPAVRSIMRLARFARPWAAYSALGVALTITSTAAALVWPYLTGQLVDDLSARGPDVRSLIVRSLLGLGVASLVACVLGWARTWVLSWVSERISADLRVATYRHLQSLSLTYFSGKRTGDLIARVSQDTDRICYFLSVNAIDFACDALTLIITAIILLWIDPLFALITLAPLPIIAWAVQIVRNRLRGGFAAGGRAWGEMTSVLADTIPGIRVVKAFAQERREVERFKSANQRVLDANDRVNQTWSLFGPLIILLTDAGLLIVWAFGAWWVINDRLTVGELTAFALYLTRFYGRLESMSRMIAAVQRAAASAHRIFEILDMPPDAPVTRTSRSIGRVEGRIEFRNIGFSYGNRQVIRDVSLDVRPGEMVGLVGPSGSGKTTLVNLACRFYDITSGAILVDGNDIRDLKIEDYRRNIGLVLQEPFLFYGSIAENIAYGKPEATRAEIIAAARAARAHDFILKQIDGYDAIVGERGQQLSGGERQRISIARALLIDPALLILDEATSAVDTETERDIQLALENLIRGRTTIAIAHRLSTLHKADRIVVLENGQIVEVGPHQELLERGGAYARLYQAQLRDVE</sequence>
<dbReference type="InterPro" id="IPR003439">
    <property type="entry name" value="ABC_transporter-like_ATP-bd"/>
</dbReference>
<evidence type="ECO:0000256" key="7">
    <source>
        <dbReference type="ARBA" id="ARBA00023136"/>
    </source>
</evidence>
<protein>
    <submittedName>
        <fullName evidence="11">Putative ABC transporter ATP-binding protein</fullName>
    </submittedName>
</protein>
<keyword evidence="6 8" id="KW-1133">Transmembrane helix</keyword>
<evidence type="ECO:0000256" key="3">
    <source>
        <dbReference type="ARBA" id="ARBA00022692"/>
    </source>
</evidence>
<feature type="transmembrane region" description="Helical" evidence="8">
    <location>
        <begin position="319"/>
        <end position="338"/>
    </location>
</feature>
<evidence type="ECO:0000256" key="8">
    <source>
        <dbReference type="SAM" id="Phobius"/>
    </source>
</evidence>
<dbReference type="InterPro" id="IPR011527">
    <property type="entry name" value="ABC1_TM_dom"/>
</dbReference>
<dbReference type="PANTHER" id="PTHR43394">
    <property type="entry name" value="ATP-DEPENDENT PERMEASE MDL1, MITOCHONDRIAL"/>
    <property type="match status" value="1"/>
</dbReference>
<keyword evidence="2" id="KW-0813">Transport</keyword>
<dbReference type="EMBL" id="CP036271">
    <property type="protein sequence ID" value="QDT54135.1"/>
    <property type="molecule type" value="Genomic_DNA"/>
</dbReference>
<keyword evidence="5 11" id="KW-0067">ATP-binding</keyword>
<dbReference type="AlphaFoldDB" id="A0A517SDE6"/>
<keyword evidence="7 8" id="KW-0472">Membrane</keyword>
<dbReference type="InterPro" id="IPR039421">
    <property type="entry name" value="Type_1_exporter"/>
</dbReference>
<keyword evidence="4" id="KW-0547">Nucleotide-binding</keyword>
<feature type="transmembrane region" description="Helical" evidence="8">
    <location>
        <begin position="403"/>
        <end position="426"/>
    </location>
</feature>
<keyword evidence="12" id="KW-1185">Reference proteome</keyword>
<dbReference type="Gene3D" id="3.40.50.300">
    <property type="entry name" value="P-loop containing nucleotide triphosphate hydrolases"/>
    <property type="match status" value="1"/>
</dbReference>
<dbReference type="PROSITE" id="PS00211">
    <property type="entry name" value="ABC_TRANSPORTER_1"/>
    <property type="match status" value="1"/>
</dbReference>
<dbReference type="PANTHER" id="PTHR43394:SF1">
    <property type="entry name" value="ATP-BINDING CASSETTE SUB-FAMILY B MEMBER 10, MITOCHONDRIAL"/>
    <property type="match status" value="1"/>
</dbReference>
<evidence type="ECO:0000256" key="4">
    <source>
        <dbReference type="ARBA" id="ARBA00022741"/>
    </source>
</evidence>
<dbReference type="KEGG" id="ccos:Pan44_21620"/>
<feature type="transmembrane region" description="Helical" evidence="8">
    <location>
        <begin position="174"/>
        <end position="197"/>
    </location>
</feature>
<dbReference type="Pfam" id="PF00664">
    <property type="entry name" value="ABC_membrane"/>
    <property type="match status" value="1"/>
</dbReference>
<dbReference type="SUPFAM" id="SSF90123">
    <property type="entry name" value="ABC transporter transmembrane region"/>
    <property type="match status" value="1"/>
</dbReference>